<evidence type="ECO:0000313" key="10">
    <source>
        <dbReference type="Proteomes" id="UP001249851"/>
    </source>
</evidence>
<dbReference type="AlphaFoldDB" id="A0AAD9Q878"/>
<dbReference type="InterPro" id="IPR036179">
    <property type="entry name" value="Ig-like_dom_sf"/>
</dbReference>
<organism evidence="9 10">
    <name type="scientific">Acropora cervicornis</name>
    <name type="common">Staghorn coral</name>
    <dbReference type="NCBI Taxonomy" id="6130"/>
    <lineage>
        <taxon>Eukaryota</taxon>
        <taxon>Metazoa</taxon>
        <taxon>Cnidaria</taxon>
        <taxon>Anthozoa</taxon>
        <taxon>Hexacorallia</taxon>
        <taxon>Scleractinia</taxon>
        <taxon>Astrocoeniina</taxon>
        <taxon>Acroporidae</taxon>
        <taxon>Acropora</taxon>
    </lineage>
</organism>
<dbReference type="PROSITE" id="PS50026">
    <property type="entry name" value="EGF_3"/>
    <property type="match status" value="1"/>
</dbReference>
<feature type="domain" description="Ig-like" evidence="8">
    <location>
        <begin position="109"/>
        <end position="191"/>
    </location>
</feature>
<keyword evidence="5" id="KW-0245">EGF-like domain</keyword>
<proteinExistence type="predicted"/>
<accession>A0AAD9Q878</accession>
<gene>
    <name evidence="9" type="ORF">P5673_021410</name>
</gene>
<evidence type="ECO:0000256" key="4">
    <source>
        <dbReference type="ARBA" id="ARBA00023319"/>
    </source>
</evidence>
<dbReference type="Gene3D" id="2.60.40.10">
    <property type="entry name" value="Immunoglobulins"/>
    <property type="match status" value="2"/>
</dbReference>
<evidence type="ECO:0000256" key="6">
    <source>
        <dbReference type="SAM" id="SignalP"/>
    </source>
</evidence>
<comment type="caution">
    <text evidence="5">Lacks conserved residue(s) required for the propagation of feature annotation.</text>
</comment>
<dbReference type="SUPFAM" id="SSF57196">
    <property type="entry name" value="EGF/Laminin"/>
    <property type="match status" value="1"/>
</dbReference>
<keyword evidence="3" id="KW-0325">Glycoprotein</keyword>
<dbReference type="Proteomes" id="UP001249851">
    <property type="component" value="Unassembled WGS sequence"/>
</dbReference>
<dbReference type="InterPro" id="IPR003598">
    <property type="entry name" value="Ig_sub2"/>
</dbReference>
<dbReference type="NCBIfam" id="NF040941">
    <property type="entry name" value="GGGWT_bact"/>
    <property type="match status" value="1"/>
</dbReference>
<dbReference type="SMART" id="SM00408">
    <property type="entry name" value="IGc2"/>
    <property type="match status" value="3"/>
</dbReference>
<reference evidence="9" key="1">
    <citation type="journal article" date="2023" name="G3 (Bethesda)">
        <title>Whole genome assembly and annotation of the endangered Caribbean coral Acropora cervicornis.</title>
        <authorList>
            <person name="Selwyn J.D."/>
            <person name="Vollmer S.V."/>
        </authorList>
    </citation>
    <scope>NUCLEOTIDE SEQUENCE</scope>
    <source>
        <strain evidence="9">K2</strain>
    </source>
</reference>
<evidence type="ECO:0000256" key="1">
    <source>
        <dbReference type="ARBA" id="ARBA00022729"/>
    </source>
</evidence>
<name>A0AAD9Q878_ACRCE</name>
<dbReference type="InterPro" id="IPR052598">
    <property type="entry name" value="IgSF_CEA-related"/>
</dbReference>
<dbReference type="CDD" id="cd00096">
    <property type="entry name" value="Ig"/>
    <property type="match status" value="1"/>
</dbReference>
<dbReference type="PANTHER" id="PTHR44337:SF20">
    <property type="entry name" value="CARCINOEMBRYONIC ANTIGEN-RELATED CELL ADHESION MOLECULE 5-RELATED"/>
    <property type="match status" value="1"/>
</dbReference>
<feature type="domain" description="Ig-like" evidence="8">
    <location>
        <begin position="194"/>
        <end position="274"/>
    </location>
</feature>
<protein>
    <submittedName>
        <fullName evidence="9">Contactin-associated protein 1</fullName>
    </submittedName>
</protein>
<dbReference type="Gene3D" id="2.60.120.1000">
    <property type="match status" value="1"/>
</dbReference>
<dbReference type="InterPro" id="IPR013783">
    <property type="entry name" value="Ig-like_fold"/>
</dbReference>
<dbReference type="PROSITE" id="PS50835">
    <property type="entry name" value="IG_LIKE"/>
    <property type="match status" value="3"/>
</dbReference>
<evidence type="ECO:0000256" key="5">
    <source>
        <dbReference type="PROSITE-ProRule" id="PRU00076"/>
    </source>
</evidence>
<dbReference type="Pfam" id="PF13927">
    <property type="entry name" value="Ig_3"/>
    <property type="match status" value="2"/>
</dbReference>
<feature type="disulfide bond" evidence="5">
    <location>
        <begin position="95"/>
        <end position="104"/>
    </location>
</feature>
<feature type="signal peptide" evidence="6">
    <location>
        <begin position="1"/>
        <end position="17"/>
    </location>
</feature>
<dbReference type="InterPro" id="IPR003599">
    <property type="entry name" value="Ig_sub"/>
</dbReference>
<sequence>MRRKVYLICILIAVCKALEEEWCPRKLELNDPVKNRILVGHEIKTMKVPSPDVCEVNCFIEPNCVSFNNHCTSNPCPVNSRCQAGYTAKGYRCLCNEGLTGEDCNHVIPVLVFASPKNMSALHGQNVTFTCSATGTSRPAFSWKKVQGSLPEFKTAVNDGKLTIYNVTTADAGSYVCNASKSANNATVQLTLLPVMVIASPKHISTQRGPHVTFTCNATGTLNPEFSWTKLQGNIPASRTVVRNGKFTIQNVTVADSGLYVCRAINSINTATVQLRVFCTLISLTESNSSAILYVGQALRLSCAVSAGGETLSWLYNGKNALPSGAFIEKPGLVVVPSLIKNHTGVISCVAGNSLLWNITIHVKYPQTCTVQRQHICDVSGDYVIDPDDEQGVASFPVYCDMTDKGGVGVTVVKHDSEGRIVVKGFELEGEYSRDVHYLAANLSQIKQLIDISKQCEQFIKFECRQVRIFATGKSFGWWVSRDGNKMTYWDGANEAHRGCACSVTNSCAVRSDLCNCDKNDPVWRKDSGLLTNKTHLPVTQLRFGDARSGNNSDKGFHTLGSFKCYGM</sequence>
<feature type="domain" description="Ig-like" evidence="8">
    <location>
        <begin position="282"/>
        <end position="360"/>
    </location>
</feature>
<feature type="disulfide bond" evidence="5">
    <location>
        <begin position="76"/>
        <end position="93"/>
    </location>
</feature>
<feature type="chain" id="PRO_5042186337" evidence="6">
    <location>
        <begin position="18"/>
        <end position="568"/>
    </location>
</feature>
<dbReference type="PANTHER" id="PTHR44337">
    <property type="entry name" value="CARCINOEMBRYONIC ANTIGEN-RELATED CELL ADHESION MOLECULE 8"/>
    <property type="match status" value="1"/>
</dbReference>
<keyword evidence="4" id="KW-0393">Immunoglobulin domain</keyword>
<dbReference type="SMART" id="SM00409">
    <property type="entry name" value="IG"/>
    <property type="match status" value="3"/>
</dbReference>
<comment type="caution">
    <text evidence="9">The sequence shown here is derived from an EMBL/GenBank/DDBJ whole genome shotgun (WGS) entry which is preliminary data.</text>
</comment>
<evidence type="ECO:0000313" key="9">
    <source>
        <dbReference type="EMBL" id="KAK2556512.1"/>
    </source>
</evidence>
<feature type="domain" description="EGF-like" evidence="7">
    <location>
        <begin position="67"/>
        <end position="105"/>
    </location>
</feature>
<dbReference type="PROSITE" id="PS00022">
    <property type="entry name" value="EGF_1"/>
    <property type="match status" value="1"/>
</dbReference>
<keyword evidence="10" id="KW-1185">Reference proteome</keyword>
<evidence type="ECO:0000256" key="3">
    <source>
        <dbReference type="ARBA" id="ARBA00023180"/>
    </source>
</evidence>
<evidence type="ECO:0000256" key="2">
    <source>
        <dbReference type="ARBA" id="ARBA00023157"/>
    </source>
</evidence>
<evidence type="ECO:0000259" key="7">
    <source>
        <dbReference type="PROSITE" id="PS50026"/>
    </source>
</evidence>
<dbReference type="InterPro" id="IPR000742">
    <property type="entry name" value="EGF"/>
</dbReference>
<evidence type="ECO:0000259" key="8">
    <source>
        <dbReference type="PROSITE" id="PS50835"/>
    </source>
</evidence>
<keyword evidence="2 5" id="KW-1015">Disulfide bond</keyword>
<dbReference type="InterPro" id="IPR007110">
    <property type="entry name" value="Ig-like_dom"/>
</dbReference>
<dbReference type="Gene3D" id="2.10.25.10">
    <property type="entry name" value="Laminin"/>
    <property type="match status" value="1"/>
</dbReference>
<dbReference type="SUPFAM" id="SSF48726">
    <property type="entry name" value="Immunoglobulin"/>
    <property type="match status" value="3"/>
</dbReference>
<dbReference type="EMBL" id="JARQWQ010000055">
    <property type="protein sequence ID" value="KAK2556512.1"/>
    <property type="molecule type" value="Genomic_DNA"/>
</dbReference>
<keyword evidence="1 6" id="KW-0732">Signal</keyword>
<reference evidence="9" key="2">
    <citation type="journal article" date="2023" name="Science">
        <title>Genomic signatures of disease resistance in endangered staghorn corals.</title>
        <authorList>
            <person name="Vollmer S.V."/>
            <person name="Selwyn J.D."/>
            <person name="Despard B.A."/>
            <person name="Roesel C.L."/>
        </authorList>
    </citation>
    <scope>NUCLEOTIDE SEQUENCE</scope>
    <source>
        <strain evidence="9">K2</strain>
    </source>
</reference>